<dbReference type="NCBIfam" id="TIGR04088">
    <property type="entry name" value="cognate_SipW"/>
    <property type="match status" value="1"/>
</dbReference>
<evidence type="ECO:0000313" key="2">
    <source>
        <dbReference type="Proteomes" id="UP000184245"/>
    </source>
</evidence>
<proteinExistence type="predicted"/>
<dbReference type="OrthoDB" id="2085458at2"/>
<name>A0A1M4VYB4_9CLOT</name>
<dbReference type="EMBL" id="FQVI01000005">
    <property type="protein sequence ID" value="SHE73947.1"/>
    <property type="molecule type" value="Genomic_DNA"/>
</dbReference>
<dbReference type="InterPro" id="IPR023833">
    <property type="entry name" value="Signal_pept_SipW-depend-type"/>
</dbReference>
<dbReference type="STRING" id="1122155.SAMN02745158_01391"/>
<keyword evidence="2" id="KW-1185">Reference proteome</keyword>
<evidence type="ECO:0000313" key="1">
    <source>
        <dbReference type="EMBL" id="SHE73947.1"/>
    </source>
</evidence>
<organism evidence="1 2">
    <name type="scientific">Lactonifactor longoviformis DSM 17459</name>
    <dbReference type="NCBI Taxonomy" id="1122155"/>
    <lineage>
        <taxon>Bacteria</taxon>
        <taxon>Bacillati</taxon>
        <taxon>Bacillota</taxon>
        <taxon>Clostridia</taxon>
        <taxon>Eubacteriales</taxon>
        <taxon>Clostridiaceae</taxon>
        <taxon>Lactonifactor</taxon>
    </lineage>
</organism>
<dbReference type="RefSeq" id="WP_072850280.1">
    <property type="nucleotide sequence ID" value="NZ_FQVI01000005.1"/>
</dbReference>
<accession>A0A1M4VYB4</accession>
<sequence length="268" mass="28912">MANKKRLATTVGAMALTAVLAIGGTLAYLSQVTETKKNMFTGSDNLKTTITETEWKGGEDYTPGKAIAKNPVITNQADSSTSIYAGVKIQFYDHNNNPISYNTFVEKYATVQYKDATGAFKDGFNPAWVVDSTTADSTKGLFLNYNAEIAPGNPTAAVFDQVTVNYGIKKEWNQKSEVTTVYPVQTDKNGNYVTDENGNYVPDTSNPIDSTTEVGDTSVTFVDSNGEVVDAFVLPQFQIDVTGYAVQSADLTLEKGVVELKALAGLNK</sequence>
<gene>
    <name evidence="1" type="ORF">SAMN02745158_01391</name>
</gene>
<dbReference type="AlphaFoldDB" id="A0A1M4VYB4"/>
<dbReference type="Proteomes" id="UP000184245">
    <property type="component" value="Unassembled WGS sequence"/>
</dbReference>
<protein>
    <submittedName>
        <fullName evidence="1">SipW-cognate class signal peptide</fullName>
    </submittedName>
</protein>
<reference evidence="1 2" key="1">
    <citation type="submission" date="2016-11" db="EMBL/GenBank/DDBJ databases">
        <authorList>
            <person name="Jaros S."/>
            <person name="Januszkiewicz K."/>
            <person name="Wedrychowicz H."/>
        </authorList>
    </citation>
    <scope>NUCLEOTIDE SEQUENCE [LARGE SCALE GENOMIC DNA]</scope>
    <source>
        <strain evidence="1 2">DSM 17459</strain>
    </source>
</reference>